<keyword evidence="4" id="KW-1185">Reference proteome</keyword>
<evidence type="ECO:0000256" key="1">
    <source>
        <dbReference type="ARBA" id="ARBA00023027"/>
    </source>
</evidence>
<evidence type="ECO:0000313" key="3">
    <source>
        <dbReference type="EMBL" id="KAF7845947.1"/>
    </source>
</evidence>
<dbReference type="Gramene" id="rna-gnl|WGS:JABURB|Cocit.L5836.1">
    <property type="protein sequence ID" value="cds-KAF7845947.1"/>
    <property type="gene ID" value="gene-BT93_L5836"/>
</dbReference>
<dbReference type="SUPFAM" id="SSF56796">
    <property type="entry name" value="Dehydroquinate synthase-like"/>
    <property type="match status" value="1"/>
</dbReference>
<gene>
    <name evidence="3" type="ORF">BT93_L5836</name>
</gene>
<comment type="caution">
    <text evidence="3">The sequence shown here is derived from an EMBL/GenBank/DDBJ whole genome shotgun (WGS) entry which is preliminary data.</text>
</comment>
<evidence type="ECO:0000259" key="2">
    <source>
        <dbReference type="Pfam" id="PF01761"/>
    </source>
</evidence>
<feature type="domain" description="3-dehydroquinate synthase N-terminal" evidence="2">
    <location>
        <begin position="85"/>
        <end position="126"/>
    </location>
</feature>
<dbReference type="Proteomes" id="UP000806378">
    <property type="component" value="Unassembled WGS sequence"/>
</dbReference>
<evidence type="ECO:0000313" key="4">
    <source>
        <dbReference type="Proteomes" id="UP000806378"/>
    </source>
</evidence>
<dbReference type="PANTHER" id="PTHR43622">
    <property type="entry name" value="3-DEHYDROQUINATE SYNTHASE"/>
    <property type="match status" value="1"/>
</dbReference>
<name>A0A8T0CF04_CORYI</name>
<dbReference type="OrthoDB" id="197068at2759"/>
<accession>A0A8T0CF04</accession>
<keyword evidence="1" id="KW-0520">NAD</keyword>
<reference evidence="3" key="1">
    <citation type="submission" date="2020-05" db="EMBL/GenBank/DDBJ databases">
        <title>WGS assembly of Corymbia citriodora subspecies variegata.</title>
        <authorList>
            <person name="Barry K."/>
            <person name="Hundley H."/>
            <person name="Shu S."/>
            <person name="Jenkins J."/>
            <person name="Grimwood J."/>
            <person name="Baten A."/>
        </authorList>
    </citation>
    <scope>NUCLEOTIDE SEQUENCE</scope>
    <source>
        <strain evidence="3">CV2-018</strain>
    </source>
</reference>
<dbReference type="InterPro" id="IPR050071">
    <property type="entry name" value="Dehydroquinate_synthase"/>
</dbReference>
<dbReference type="EMBL" id="MU097384">
    <property type="protein sequence ID" value="KAF7845947.1"/>
    <property type="molecule type" value="Genomic_DNA"/>
</dbReference>
<dbReference type="Pfam" id="PF01761">
    <property type="entry name" value="DHQ_synthase"/>
    <property type="match status" value="1"/>
</dbReference>
<protein>
    <recommendedName>
        <fullName evidence="2">3-dehydroquinate synthase N-terminal domain-containing protein</fullName>
    </recommendedName>
</protein>
<sequence length="126" mass="14341">MSDMNATVKETKAGFHVEGYEKIEYDFTFLDGVFDKQNSQLADCYERWGRALAVMDSNIFDMYGEQMQEYFDHHKLELQIHKTMIGEKAKSIETLLSIVDSMNKFGVYRKEPVLVVGGGLVTDVAG</sequence>
<dbReference type="PANTHER" id="PTHR43622:SF3">
    <property type="entry name" value="2-EPI-5-EPI-VALIOLONE SYNTHASE"/>
    <property type="match status" value="1"/>
</dbReference>
<proteinExistence type="predicted"/>
<dbReference type="Gene3D" id="3.40.50.1970">
    <property type="match status" value="1"/>
</dbReference>
<dbReference type="GO" id="GO:0003856">
    <property type="term" value="F:3-dehydroquinate synthase activity"/>
    <property type="evidence" value="ECO:0007669"/>
    <property type="project" value="TreeGrafter"/>
</dbReference>
<dbReference type="AlphaFoldDB" id="A0A8T0CF04"/>
<organism evidence="3 4">
    <name type="scientific">Corymbia citriodora subsp. variegata</name>
    <dbReference type="NCBI Taxonomy" id="360336"/>
    <lineage>
        <taxon>Eukaryota</taxon>
        <taxon>Viridiplantae</taxon>
        <taxon>Streptophyta</taxon>
        <taxon>Embryophyta</taxon>
        <taxon>Tracheophyta</taxon>
        <taxon>Spermatophyta</taxon>
        <taxon>Magnoliopsida</taxon>
        <taxon>eudicotyledons</taxon>
        <taxon>Gunneridae</taxon>
        <taxon>Pentapetalae</taxon>
        <taxon>rosids</taxon>
        <taxon>malvids</taxon>
        <taxon>Myrtales</taxon>
        <taxon>Myrtaceae</taxon>
        <taxon>Myrtoideae</taxon>
        <taxon>Eucalypteae</taxon>
        <taxon>Corymbia</taxon>
    </lineage>
</organism>
<dbReference type="InterPro" id="IPR030960">
    <property type="entry name" value="DHQS/DOIS_N"/>
</dbReference>